<proteinExistence type="predicted"/>
<keyword evidence="3" id="KW-0548">Nucleotidyltransferase</keyword>
<feature type="region of interest" description="Disordered" evidence="5">
    <location>
        <begin position="128"/>
        <end position="149"/>
    </location>
</feature>
<dbReference type="CDD" id="cd23802">
    <property type="entry name" value="UBCc_UBE2Q"/>
    <property type="match status" value="1"/>
</dbReference>
<evidence type="ECO:0000313" key="8">
    <source>
        <dbReference type="Proteomes" id="UP001056384"/>
    </source>
</evidence>
<evidence type="ECO:0000313" key="7">
    <source>
        <dbReference type="EMBL" id="USW53213.1"/>
    </source>
</evidence>
<dbReference type="Proteomes" id="UP001056384">
    <property type="component" value="Chromosome 5"/>
</dbReference>
<dbReference type="PANTHER" id="PTHR21328">
    <property type="entry name" value="POLY ADP-RIBOSE POLYMERASE FAMILY, MEMBER PARP"/>
    <property type="match status" value="1"/>
</dbReference>
<feature type="domain" description="UBC core" evidence="6">
    <location>
        <begin position="1018"/>
        <end position="1206"/>
    </location>
</feature>
<evidence type="ECO:0000259" key="6">
    <source>
        <dbReference type="PROSITE" id="PS50127"/>
    </source>
</evidence>
<dbReference type="GO" id="GO:0016779">
    <property type="term" value="F:nucleotidyltransferase activity"/>
    <property type="evidence" value="ECO:0007669"/>
    <property type="project" value="UniProtKB-KW"/>
</dbReference>
<dbReference type="InterPro" id="IPR012317">
    <property type="entry name" value="Poly(ADP-ribose)pol_cat_dom"/>
</dbReference>
<reference evidence="7" key="1">
    <citation type="submission" date="2022-06" db="EMBL/GenBank/DDBJ databases">
        <title>Complete genome sequences of two strains of the flax pathogen Septoria linicola.</title>
        <authorList>
            <person name="Lapalu N."/>
            <person name="Simon A."/>
            <person name="Demenou B."/>
            <person name="Paumier D."/>
            <person name="Guillot M.-P."/>
            <person name="Gout L."/>
            <person name="Valade R."/>
        </authorList>
    </citation>
    <scope>NUCLEOTIDE SEQUENCE</scope>
    <source>
        <strain evidence="7">SE15195</strain>
    </source>
</reference>
<sequence length="1206" mass="133131">MPRRQFMADLAKAQADPLPRGLADLKGGEDDGQVQFSFLGGVTPLADGPVLITAMVTDLGDYPKSHEYMLWSGEHAPKDIGDALGSVRGTNKKTVGEMLTIVSSALCRVQPDQDGDSQMLDGDHEDEYAEEDEDDVDIYGSGDDDDFDPDRPALAPVSTTTVPSATSAHTFRQRVREDLRVTKAAGFKVGHLGHLLAGISSYVAVSIRVVKLGISEEAMEAWQLQPNDYLTLLIQYQNGYKTNEELQGLQRVTPNLAMRVVAGCRYKPSLQEAINAFTNVRPAERNGVKVNGLPSADDTNSEESSIRDTFISKPLNDLLQDRFVEILKSHAQGMPWTGAERWYQERLDKAGPADNSGAVPDHCFLPEEISDSLPEICRADHYATTGIVQFSFPLLAMQFMLRHFVRCTEFCLTCHRKLATDVQAIKPYVCERPLCLFQYITYGLGPSIEHEMVAQPYVVDLLISFCYNSAAARKLKEFPVGLSIVVPPVDTARYNPMRAEYLPGRFDRNGVKATDINTSNDFDVHDVGFDKEKLELIFFNKPNKCPVSRGDWILLNSSAAQGQDLHCRVSDTTYFPTITIDPPVVVSQQQSTGAGMPGLPPAQPLQTPATTPAATNGAVPTTSSPQWTNATFQVYEQQFDRLDDQGKCVAICRLLDTLPTITDMKQFLLKRHPANLKHWTEHISPGALSLLRWIIASNRSCIMQVDGDDPTPQGNTPTASKAPTVFGKTQERCFGMKDYMQFRFAMGAPDKEQRFVTEVRNTTTRLSLAHPTIFAWHGSPLPNWHMIIREGLHFKNTDHGRAYGHGVYHAKDANTSTSYSGMYGGYGGVGGAPGSWPNSVLRISSALALNEIVNAPAEFVSQNPYYVVNQLDWIQTRYLFVQVAPKCDTIKIGADVAPTQPHVQDPARTPTVLEENCDDTPAGMQLPFKKFKLFSGNGVVNGPMVISDDDGDADSIATDIEDREILINEPAEPTPVPASNGKSSAKSALSIPKTDFIEKSLNYDTLPIMPEPTYATGAATNRLMKELRTLDKIQRSTPAAELGWFIDVEKIENVYQWIVELHSFHMFETDGEKLPLARDMKKHNVKSIVLEIRFNKDFPFTPPYVRVIRPQFLTLMQGGGGHIVAGGAMCMELLTNSGWSSILSMESVLMSIRLAITSEPWARLAPGASRIDYTAQGGAEGYIRACASHGWEVPPGFKEMAYNGEK</sequence>
<dbReference type="Gene3D" id="3.90.228.10">
    <property type="match status" value="1"/>
</dbReference>
<evidence type="ECO:0000256" key="5">
    <source>
        <dbReference type="SAM" id="MobiDB-lite"/>
    </source>
</evidence>
<keyword evidence="2" id="KW-0808">Transferase</keyword>
<keyword evidence="1" id="KW-0328">Glycosyltransferase</keyword>
<dbReference type="GO" id="GO:0003950">
    <property type="term" value="F:NAD+ poly-ADP-ribosyltransferase activity"/>
    <property type="evidence" value="ECO:0007669"/>
    <property type="project" value="InterPro"/>
</dbReference>
<protein>
    <submittedName>
        <fullName evidence="7">Ubiquitin-conjugating enzyme E2, poly(ADP-ribose) polymerase, catalytic</fullName>
    </submittedName>
</protein>
<evidence type="ECO:0000256" key="2">
    <source>
        <dbReference type="ARBA" id="ARBA00022679"/>
    </source>
</evidence>
<dbReference type="SUPFAM" id="SSF56399">
    <property type="entry name" value="ADP-ribosylation"/>
    <property type="match status" value="1"/>
</dbReference>
<gene>
    <name evidence="7" type="ORF">Slin15195_G065320</name>
</gene>
<organism evidence="7 8">
    <name type="scientific">Septoria linicola</name>
    <dbReference type="NCBI Taxonomy" id="215465"/>
    <lineage>
        <taxon>Eukaryota</taxon>
        <taxon>Fungi</taxon>
        <taxon>Dikarya</taxon>
        <taxon>Ascomycota</taxon>
        <taxon>Pezizomycotina</taxon>
        <taxon>Dothideomycetes</taxon>
        <taxon>Dothideomycetidae</taxon>
        <taxon>Mycosphaerellales</taxon>
        <taxon>Mycosphaerellaceae</taxon>
        <taxon>Septoria</taxon>
    </lineage>
</organism>
<feature type="compositionally biased region" description="Acidic residues" evidence="5">
    <location>
        <begin position="128"/>
        <end position="148"/>
    </location>
</feature>
<dbReference type="Pfam" id="PF00644">
    <property type="entry name" value="PARP"/>
    <property type="match status" value="1"/>
</dbReference>
<dbReference type="InterPro" id="IPR016135">
    <property type="entry name" value="UBQ-conjugating_enzyme/RWD"/>
</dbReference>
<evidence type="ECO:0000256" key="3">
    <source>
        <dbReference type="ARBA" id="ARBA00022695"/>
    </source>
</evidence>
<evidence type="ECO:0000256" key="4">
    <source>
        <dbReference type="ARBA" id="ARBA00023027"/>
    </source>
</evidence>
<accession>A0A9Q9AU28</accession>
<keyword evidence="8" id="KW-1185">Reference proteome</keyword>
<evidence type="ECO:0000256" key="1">
    <source>
        <dbReference type="ARBA" id="ARBA00022676"/>
    </source>
</evidence>
<dbReference type="SUPFAM" id="SSF54495">
    <property type="entry name" value="UBC-like"/>
    <property type="match status" value="1"/>
</dbReference>
<dbReference type="InterPro" id="IPR051838">
    <property type="entry name" value="ARTD_PARP"/>
</dbReference>
<name>A0A9Q9AU28_9PEZI</name>
<dbReference type="InterPro" id="IPR000608">
    <property type="entry name" value="UBC"/>
</dbReference>
<dbReference type="AlphaFoldDB" id="A0A9Q9AU28"/>
<dbReference type="Gene3D" id="3.10.110.10">
    <property type="entry name" value="Ubiquitin Conjugating Enzyme"/>
    <property type="match status" value="1"/>
</dbReference>
<keyword evidence="4" id="KW-0520">NAD</keyword>
<dbReference type="EMBL" id="CP099422">
    <property type="protein sequence ID" value="USW53213.1"/>
    <property type="molecule type" value="Genomic_DNA"/>
</dbReference>
<dbReference type="PROSITE" id="PS50127">
    <property type="entry name" value="UBC_2"/>
    <property type="match status" value="1"/>
</dbReference>